<gene>
    <name evidence="2" type="ORF">B0H17DRAFT_1334030</name>
</gene>
<sequence>MARARRRFVPVRSSRHRRPIPPYPRGSQMPLYSRHTPAGHAARRHLLVFRAHLPNAQQSTQLRPRYCARPRGRHACSNRPHHQWNQEVIICRAGDIRRPDYRRSHHLCFFGFGIRISIRGSGRHCRHHLVIPGHIYHPENLPSLSLCIACRIQRGERVKHLGNS</sequence>
<dbReference type="EMBL" id="JARKIE010000132">
    <property type="protein sequence ID" value="KAJ7678667.1"/>
    <property type="molecule type" value="Genomic_DNA"/>
</dbReference>
<name>A0AAD7D536_MYCRO</name>
<feature type="non-terminal residue" evidence="2">
    <location>
        <position position="1"/>
    </location>
</feature>
<evidence type="ECO:0000256" key="1">
    <source>
        <dbReference type="SAM" id="MobiDB-lite"/>
    </source>
</evidence>
<proteinExistence type="predicted"/>
<feature type="compositionally biased region" description="Basic residues" evidence="1">
    <location>
        <begin position="1"/>
        <end position="19"/>
    </location>
</feature>
<keyword evidence="3" id="KW-1185">Reference proteome</keyword>
<reference evidence="2" key="1">
    <citation type="submission" date="2023-03" db="EMBL/GenBank/DDBJ databases">
        <title>Massive genome expansion in bonnet fungi (Mycena s.s.) driven by repeated elements and novel gene families across ecological guilds.</title>
        <authorList>
            <consortium name="Lawrence Berkeley National Laboratory"/>
            <person name="Harder C.B."/>
            <person name="Miyauchi S."/>
            <person name="Viragh M."/>
            <person name="Kuo A."/>
            <person name="Thoen E."/>
            <person name="Andreopoulos B."/>
            <person name="Lu D."/>
            <person name="Skrede I."/>
            <person name="Drula E."/>
            <person name="Henrissat B."/>
            <person name="Morin E."/>
            <person name="Kohler A."/>
            <person name="Barry K."/>
            <person name="LaButti K."/>
            <person name="Morin E."/>
            <person name="Salamov A."/>
            <person name="Lipzen A."/>
            <person name="Mereny Z."/>
            <person name="Hegedus B."/>
            <person name="Baldrian P."/>
            <person name="Stursova M."/>
            <person name="Weitz H."/>
            <person name="Taylor A."/>
            <person name="Grigoriev I.V."/>
            <person name="Nagy L.G."/>
            <person name="Martin F."/>
            <person name="Kauserud H."/>
        </authorList>
    </citation>
    <scope>NUCLEOTIDE SEQUENCE</scope>
    <source>
        <strain evidence="2">CBHHK067</strain>
    </source>
</reference>
<dbReference type="Proteomes" id="UP001221757">
    <property type="component" value="Unassembled WGS sequence"/>
</dbReference>
<comment type="caution">
    <text evidence="2">The sequence shown here is derived from an EMBL/GenBank/DDBJ whole genome shotgun (WGS) entry which is preliminary data.</text>
</comment>
<accession>A0AAD7D536</accession>
<feature type="region of interest" description="Disordered" evidence="1">
    <location>
        <begin position="1"/>
        <end position="32"/>
    </location>
</feature>
<dbReference type="AlphaFoldDB" id="A0AAD7D536"/>
<evidence type="ECO:0000313" key="2">
    <source>
        <dbReference type="EMBL" id="KAJ7678667.1"/>
    </source>
</evidence>
<protein>
    <submittedName>
        <fullName evidence="2">Uncharacterized protein</fullName>
    </submittedName>
</protein>
<evidence type="ECO:0000313" key="3">
    <source>
        <dbReference type="Proteomes" id="UP001221757"/>
    </source>
</evidence>
<organism evidence="2 3">
    <name type="scientific">Mycena rosella</name>
    <name type="common">Pink bonnet</name>
    <name type="synonym">Agaricus rosellus</name>
    <dbReference type="NCBI Taxonomy" id="1033263"/>
    <lineage>
        <taxon>Eukaryota</taxon>
        <taxon>Fungi</taxon>
        <taxon>Dikarya</taxon>
        <taxon>Basidiomycota</taxon>
        <taxon>Agaricomycotina</taxon>
        <taxon>Agaricomycetes</taxon>
        <taxon>Agaricomycetidae</taxon>
        <taxon>Agaricales</taxon>
        <taxon>Marasmiineae</taxon>
        <taxon>Mycenaceae</taxon>
        <taxon>Mycena</taxon>
    </lineage>
</organism>